<dbReference type="EMBL" id="DTHO01000024">
    <property type="protein sequence ID" value="HGG99418.1"/>
    <property type="molecule type" value="Genomic_DNA"/>
</dbReference>
<reference evidence="2" key="1">
    <citation type="journal article" date="2020" name="mSystems">
        <title>Genome- and Community-Level Interaction Insights into Carbon Utilization and Element Cycling Functions of Hydrothermarchaeota in Hydrothermal Sediment.</title>
        <authorList>
            <person name="Zhou Z."/>
            <person name="Liu Y."/>
            <person name="Xu W."/>
            <person name="Pan J."/>
            <person name="Luo Z.H."/>
            <person name="Li M."/>
        </authorList>
    </citation>
    <scope>NUCLEOTIDE SEQUENCE [LARGE SCALE GENOMIC DNA]</scope>
    <source>
        <strain evidence="2">SpSt-788</strain>
    </source>
</reference>
<protein>
    <submittedName>
        <fullName evidence="2">Uncharacterized protein</fullName>
    </submittedName>
</protein>
<evidence type="ECO:0000256" key="1">
    <source>
        <dbReference type="SAM" id="MobiDB-lite"/>
    </source>
</evidence>
<organism evidence="2">
    <name type="scientific">Thermodesulfovibrio aggregans</name>
    <dbReference type="NCBI Taxonomy" id="86166"/>
    <lineage>
        <taxon>Bacteria</taxon>
        <taxon>Pseudomonadati</taxon>
        <taxon>Nitrospirota</taxon>
        <taxon>Thermodesulfovibrionia</taxon>
        <taxon>Thermodesulfovibrionales</taxon>
        <taxon>Thermodesulfovibrionaceae</taxon>
        <taxon>Thermodesulfovibrio</taxon>
    </lineage>
</organism>
<dbReference type="InterPro" id="IPR015943">
    <property type="entry name" value="WD40/YVTN_repeat-like_dom_sf"/>
</dbReference>
<accession>A0A7C4AJ91</accession>
<dbReference type="AlphaFoldDB" id="A0A7C4AJ91"/>
<sequence>MLYLILLVMILIFTGCTEQVKMDIAGTGETIPTGVNAVTWDGKNFIVAKEGLIVFLDNIETATAGSIYKYEGHYFFDKYPITLTSKENPPYITGLAWQKTSDTGFIWVTDAANKIILKITPDGKVVRKIPSVAVYPDDITFDGEYLWIIDSKRGRIFKVSTEDGSAIAEYLSPVSMPMALAWDGKNLIIAGLKDFNTPLYSSDNVKIVKLNPESGKVIEEILNTRYVSYPSAMVWVNGKLWICDKNSGYLIKIGDRGILSEDTKNYKLTTVTPVFKKIELKKEKKEAEKETEEAKKAAEEARKAAEEAKRAAEAAKKAFELQQKK</sequence>
<dbReference type="Gene3D" id="2.130.10.10">
    <property type="entry name" value="YVTN repeat-like/Quinoprotein amine dehydrogenase"/>
    <property type="match status" value="1"/>
</dbReference>
<proteinExistence type="predicted"/>
<feature type="region of interest" description="Disordered" evidence="1">
    <location>
        <begin position="283"/>
        <end position="307"/>
    </location>
</feature>
<dbReference type="SUPFAM" id="SSF63829">
    <property type="entry name" value="Calcium-dependent phosphotriesterase"/>
    <property type="match status" value="1"/>
</dbReference>
<gene>
    <name evidence="2" type="ORF">ENV75_03070</name>
</gene>
<comment type="caution">
    <text evidence="2">The sequence shown here is derived from an EMBL/GenBank/DDBJ whole genome shotgun (WGS) entry which is preliminary data.</text>
</comment>
<evidence type="ECO:0000313" key="2">
    <source>
        <dbReference type="EMBL" id="HGG99418.1"/>
    </source>
</evidence>
<name>A0A7C4AJ91_9BACT</name>